<protein>
    <submittedName>
        <fullName evidence="1">Uncharacterized protein</fullName>
    </submittedName>
</protein>
<evidence type="ECO:0000313" key="1">
    <source>
        <dbReference type="EMBL" id="PWR04363.1"/>
    </source>
</evidence>
<keyword evidence="2" id="KW-1185">Reference proteome</keyword>
<organism evidence="1 2">
    <name type="scientific">Meridianimarinicoccus roseus</name>
    <dbReference type="NCBI Taxonomy" id="2072018"/>
    <lineage>
        <taxon>Bacteria</taxon>
        <taxon>Pseudomonadati</taxon>
        <taxon>Pseudomonadota</taxon>
        <taxon>Alphaproteobacteria</taxon>
        <taxon>Rhodobacterales</taxon>
        <taxon>Paracoccaceae</taxon>
        <taxon>Meridianimarinicoccus</taxon>
    </lineage>
</organism>
<dbReference type="AlphaFoldDB" id="A0A2V2LSE0"/>
<evidence type="ECO:0000313" key="2">
    <source>
        <dbReference type="Proteomes" id="UP000245680"/>
    </source>
</evidence>
<dbReference type="RefSeq" id="WP_109809958.1">
    <property type="nucleotide sequence ID" value="NZ_QGKU01000004.1"/>
</dbReference>
<dbReference type="Proteomes" id="UP000245680">
    <property type="component" value="Unassembled WGS sequence"/>
</dbReference>
<dbReference type="EMBL" id="QGKU01000004">
    <property type="protein sequence ID" value="PWR04363.1"/>
    <property type="molecule type" value="Genomic_DNA"/>
</dbReference>
<comment type="caution">
    <text evidence="1">The sequence shown here is derived from an EMBL/GenBank/DDBJ whole genome shotgun (WGS) entry which is preliminary data.</text>
</comment>
<name>A0A2V2LSE0_9RHOB</name>
<sequence>MTTDPRLARLRAVADLARARAWSELAENRRADAALGAQIDALREQAPGTAPDPFQCAGGDWRWRRWRDGRIAELNGERARLRAGRDALERAAALATARLQAIDRLLGNG</sequence>
<gene>
    <name evidence="1" type="ORF">DKT77_01405</name>
</gene>
<accession>A0A2V2LSE0</accession>
<reference evidence="1 2" key="1">
    <citation type="submission" date="2018-05" db="EMBL/GenBank/DDBJ databases">
        <title>Rhodobacteraceae gen. nov., sp. nov. isolated from sea water.</title>
        <authorList>
            <person name="Ren Y."/>
        </authorList>
    </citation>
    <scope>NUCLEOTIDE SEQUENCE [LARGE SCALE GENOMIC DNA]</scope>
    <source>
        <strain evidence="1 2">TG-679</strain>
    </source>
</reference>
<proteinExistence type="predicted"/>